<dbReference type="SUPFAM" id="SSF47336">
    <property type="entry name" value="ACP-like"/>
    <property type="match status" value="2"/>
</dbReference>
<dbReference type="NCBIfam" id="TIGR01733">
    <property type="entry name" value="AA-adenyl-dom"/>
    <property type="match status" value="2"/>
</dbReference>
<evidence type="ECO:0000256" key="4">
    <source>
        <dbReference type="SAM" id="MobiDB-lite"/>
    </source>
</evidence>
<dbReference type="InterPro" id="IPR042099">
    <property type="entry name" value="ANL_N_sf"/>
</dbReference>
<dbReference type="InterPro" id="IPR025110">
    <property type="entry name" value="AMP-bd_C"/>
</dbReference>
<comment type="cofactor">
    <cofactor evidence="1">
        <name>pantetheine 4'-phosphate</name>
        <dbReference type="ChEBI" id="CHEBI:47942"/>
    </cofactor>
</comment>
<dbReference type="SMART" id="SM00824">
    <property type="entry name" value="PKS_TE"/>
    <property type="match status" value="1"/>
</dbReference>
<evidence type="ECO:0000259" key="5">
    <source>
        <dbReference type="PROSITE" id="PS50075"/>
    </source>
</evidence>
<dbReference type="InterPro" id="IPR001031">
    <property type="entry name" value="Thioesterase"/>
</dbReference>
<keyword evidence="7" id="KW-1185">Reference proteome</keyword>
<proteinExistence type="predicted"/>
<dbReference type="SUPFAM" id="SSF56801">
    <property type="entry name" value="Acetyl-CoA synthetase-like"/>
    <property type="match status" value="2"/>
</dbReference>
<dbReference type="RefSeq" id="WP_323326617.1">
    <property type="nucleotide sequence ID" value="NZ_JAYFSI010000002.1"/>
</dbReference>
<reference evidence="6 7" key="1">
    <citation type="submission" date="2023-12" db="EMBL/GenBank/DDBJ databases">
        <title>Amycolatopsis sp. V23-08.</title>
        <authorList>
            <person name="Somphong A."/>
        </authorList>
    </citation>
    <scope>NUCLEOTIDE SEQUENCE [LARGE SCALE GENOMIC DNA]</scope>
    <source>
        <strain evidence="6 7">V23-08</strain>
    </source>
</reference>
<dbReference type="Gene3D" id="3.30.559.10">
    <property type="entry name" value="Chloramphenicol acetyltransferase-like domain"/>
    <property type="match status" value="2"/>
</dbReference>
<dbReference type="Pfam" id="PF00668">
    <property type="entry name" value="Condensation"/>
    <property type="match status" value="2"/>
</dbReference>
<dbReference type="Gene3D" id="3.30.559.30">
    <property type="entry name" value="Nonribosomal peptide synthetase, condensation domain"/>
    <property type="match status" value="2"/>
</dbReference>
<accession>A0ABU5R2N7</accession>
<dbReference type="Gene3D" id="1.10.1200.10">
    <property type="entry name" value="ACP-like"/>
    <property type="match status" value="2"/>
</dbReference>
<dbReference type="Gene3D" id="3.40.50.1820">
    <property type="entry name" value="alpha/beta hydrolase"/>
    <property type="match status" value="1"/>
</dbReference>
<dbReference type="InterPro" id="IPR000873">
    <property type="entry name" value="AMP-dep_synth/lig_dom"/>
</dbReference>
<sequence length="2395" mass="258077">MTTSETRAPSSRANLSAAAQRLLAQRLRGAATAEPAGIPRRDSGGDRAPLSATQQRLYFLDQLEPGSTEYLMPAAWRLRGRLDVAALAAAVDDLVARHDQLRVIFPDEQGVPAQQVLPVRSDNLNVLDGDADTVHELATAPFDLAAEPAFRAALVRFAAEEHVLVLAMHHIVTDGWSLDVLLRDLRELYRARLAGEAARLPRLAVDYLDYAVWQRNSADSEAAKADLDHWRDALAGLSPLELPTDHPRPAVRSHAGAVHRVELPEPLTQALAEVGRRADTTPFMTLLAALQATLAFHSGQDDVAVGTIVANRDRPETEDLAGFFVNTLVMRADLTDDPTSAGLLARTRERVLDALGHQGVPFERIVDELVPDRDLSRTPLCSVLFSHAGAGSGGFTLGEATGEAFPVALTEAKFDLALETAEHDGRIRLSWLYRTDLFTDETIARLADHMVTVLQAFADRPDTRLGELDLLTEAERSWLLGPEGPGQHRPAEAPARPVLDRFAEQVRLRPDAVAVSGGGATLTYAELDARADALALRLRATGIEVDSLVGISLARSVELAVAVLGVWRAGAAYLPLDPAHPRGRLEFVVSDAGITAAVTDEAGRAALAGLPVEPIPLEGSLLTGLVPEIRTGDAPAYVMYTSGSTGQPKGVEVTHGNVAWLFDAADRCFDFGTGDVWALVHSATFDLSVWELWGALTVGGRSVVLTEDEVRDPAEVHTVLRDEGVTVLTQTNAAFSGLRAHLEREGEGFADLALRTVVFAGDAFDAREYREWFSGADSRPELVNMYGITETTVHVTYRLITAADTTAAVTSPVGLPMHGSRGYVLDARGRLVPPGTVGELYVAGDGVALGYRNRPELTAARFTTDRFAGDGARMYRSGDLVRVLPDGQLNYVGRADHQVKIRGYRVEPGEVESALRDCPGVADAAVVARPEPGGDARLVGHVVTDGARPLDVPPLRAGLRATLPEYMVPALFVAHPALPVTANGKIDRAALLAVRDGAVVTPAEHVAPRTATEATLAAVWAEVLGVGRAGLADNFFELGGDSILALRVIGLARAAGLGLSVADLFRARTLGELAALTTEAPGDEPAPVEPFAMLDPADRARLPEGLEDAYPLTMLQAGMLHEMLAQPRIGAYHNVTDLKITVTETFDRDAFQAAMDRLVRTHDNLRTSIDLVSYREPLQLVHENATLRVGYTDLRGLDRDAQRAARRRYADTEFAHRFDLTRAPLIRVHLHQLTEHDLRIVITDCHVAIDGWSLTSMIADLVALHGRIVRGETLPDPEPAPRYAEYVAAERAATSSEESLAFWRGVLADLAPVRFTRRGATDGAVLYEVRRSFAGLAGEIGALATRAGVPRRSVLLAAFHHTMGLFAERDDQTCGHAVGLTTNGRPERAGADRMRGLFVNTVPFGITGEPKSWLELIHTVFAAEQDLMPHRVVPLARIARLRPGAPNLLDTVFNYVNFHQLAPENWEEAEEFARTMFPLYINMSVDGFSIDVDPEYLDPATADQLADLIRDLVERMVADPEGPVTRPALGGTARERALGPWAHGPVADNPMALFPDVVHEHAVRTPDAVAVAHEGTSLTYAELDTRSDALAARLAGLGVGPEVVVGICARRGLDQVRAALAVLKAGGAFLPLDPGYPADRLAFMVEDSGMRVLLTESDVDGTVPFDGTKVLLDEPEAGPVGTPVRPHLDHPAYVLYTSGSTGLPKGVVVPHRGLVNLVHAQRDVFATAPDERILQLASFNFDVSIHEIVLALANGARLCTAPAERLRAGPDLARTIRDLGVTTATIVPTALTMLAGEELPTVRTLLTGGEAPTEQLVERWSPGRAFYNCFGPTEATVWTHIARCKPGEGRPVMGLPFRNTESYVLDERFQPVPVGVPGELYLGGAGLARGYLGRPGLTAASFVPHPYGAPGERLFRTGDLARQRADGAVEWLGRRDSQVKLRGFRIELGEIEHALRALPEVRQAVVLLREDLPGEPALVAYVVGETSDAESLRRALRTRVPAQMVPAWFVFLDALPLNGSAKVDRRALPLPPAERPDTGTDYVAPGTPTERILADIWQEVLGVSDVGVHDDFYRVGGSSLSTVRIAAIATSRGVPLSVRDLVELTTIAQLAARVDAGGPDRELTALRSEVRLRDGVGEPLYCVHPSGGSATWYVPLARALDRGPVVGFQARGLLGGVDPVTVPGIAANYVAEILERDEPGPHAVLGWSLGGNLVLEMASQLRAQGRDVDPLILIEPYLPNPEAARRLARLGQDMLDALPLRDQVRAMAPSPRRDALSAELTALLLGAGMRADEAQLVENAPIEVWHSLLTAMAEYRVEPYPGAIHLVVGQEAADAPAGEPMPGLDMDYQSYLDRWRELARGGLTVHVVPGSHMSMLTEPNVREVAALLDGLREGR</sequence>
<dbReference type="PANTHER" id="PTHR45527:SF1">
    <property type="entry name" value="FATTY ACID SYNTHASE"/>
    <property type="match status" value="1"/>
</dbReference>
<evidence type="ECO:0000313" key="6">
    <source>
        <dbReference type="EMBL" id="MEA5360457.1"/>
    </source>
</evidence>
<keyword evidence="3" id="KW-0597">Phosphoprotein</keyword>
<dbReference type="InterPro" id="IPR020802">
    <property type="entry name" value="TesA-like"/>
</dbReference>
<dbReference type="InterPro" id="IPR010071">
    <property type="entry name" value="AA_adenyl_dom"/>
</dbReference>
<dbReference type="Pfam" id="PF00975">
    <property type="entry name" value="Thioesterase"/>
    <property type="match status" value="1"/>
</dbReference>
<dbReference type="PROSITE" id="PS50075">
    <property type="entry name" value="CARRIER"/>
    <property type="match status" value="2"/>
</dbReference>
<dbReference type="Gene3D" id="3.30.300.30">
    <property type="match status" value="2"/>
</dbReference>
<dbReference type="Gene3D" id="3.40.50.12780">
    <property type="entry name" value="N-terminal domain of ligase-like"/>
    <property type="match status" value="1"/>
</dbReference>
<gene>
    <name evidence="6" type="ORF">VA596_13000</name>
</gene>
<dbReference type="InterPro" id="IPR036736">
    <property type="entry name" value="ACP-like_sf"/>
</dbReference>
<dbReference type="EMBL" id="JAYFSI010000002">
    <property type="protein sequence ID" value="MEA5360457.1"/>
    <property type="molecule type" value="Genomic_DNA"/>
</dbReference>
<dbReference type="Gene3D" id="2.30.38.10">
    <property type="entry name" value="Luciferase, Domain 3"/>
    <property type="match status" value="1"/>
</dbReference>
<dbReference type="Pfam" id="PF00501">
    <property type="entry name" value="AMP-binding"/>
    <property type="match status" value="2"/>
</dbReference>
<dbReference type="InterPro" id="IPR006162">
    <property type="entry name" value="Ppantetheine_attach_site"/>
</dbReference>
<dbReference type="Pfam" id="PF00550">
    <property type="entry name" value="PP-binding"/>
    <property type="match status" value="2"/>
</dbReference>
<dbReference type="InterPro" id="IPR001242">
    <property type="entry name" value="Condensation_dom"/>
</dbReference>
<dbReference type="InterPro" id="IPR020845">
    <property type="entry name" value="AMP-binding_CS"/>
</dbReference>
<protein>
    <submittedName>
        <fullName evidence="6">Amino acid adenylation domain-containing protein</fullName>
    </submittedName>
</protein>
<dbReference type="InterPro" id="IPR009081">
    <property type="entry name" value="PP-bd_ACP"/>
</dbReference>
<dbReference type="InterPro" id="IPR023213">
    <property type="entry name" value="CAT-like_dom_sf"/>
</dbReference>
<evidence type="ECO:0000256" key="1">
    <source>
        <dbReference type="ARBA" id="ARBA00001957"/>
    </source>
</evidence>
<dbReference type="CDD" id="cd19531">
    <property type="entry name" value="LCL_NRPS-like"/>
    <property type="match status" value="1"/>
</dbReference>
<dbReference type="CDD" id="cd05930">
    <property type="entry name" value="A_NRPS"/>
    <property type="match status" value="1"/>
</dbReference>
<dbReference type="InterPro" id="IPR029058">
    <property type="entry name" value="AB_hydrolase_fold"/>
</dbReference>
<dbReference type="Proteomes" id="UP001304298">
    <property type="component" value="Unassembled WGS sequence"/>
</dbReference>
<organism evidence="6 7">
    <name type="scientific">Amycolatopsis heterodermiae</name>
    <dbReference type="NCBI Taxonomy" id="3110235"/>
    <lineage>
        <taxon>Bacteria</taxon>
        <taxon>Bacillati</taxon>
        <taxon>Actinomycetota</taxon>
        <taxon>Actinomycetes</taxon>
        <taxon>Pseudonocardiales</taxon>
        <taxon>Pseudonocardiaceae</taxon>
        <taxon>Amycolatopsis</taxon>
    </lineage>
</organism>
<dbReference type="PROSITE" id="PS00012">
    <property type="entry name" value="PHOSPHOPANTETHEINE"/>
    <property type="match status" value="2"/>
</dbReference>
<evidence type="ECO:0000313" key="7">
    <source>
        <dbReference type="Proteomes" id="UP001304298"/>
    </source>
</evidence>
<evidence type="ECO:0000256" key="2">
    <source>
        <dbReference type="ARBA" id="ARBA00022450"/>
    </source>
</evidence>
<dbReference type="Pfam" id="PF13193">
    <property type="entry name" value="AMP-binding_C"/>
    <property type="match status" value="2"/>
</dbReference>
<feature type="domain" description="Carrier" evidence="5">
    <location>
        <begin position="1007"/>
        <end position="1081"/>
    </location>
</feature>
<dbReference type="SUPFAM" id="SSF52777">
    <property type="entry name" value="CoA-dependent acyltransferases"/>
    <property type="match status" value="4"/>
</dbReference>
<evidence type="ECO:0000256" key="3">
    <source>
        <dbReference type="ARBA" id="ARBA00022553"/>
    </source>
</evidence>
<dbReference type="InterPro" id="IPR045851">
    <property type="entry name" value="AMP-bd_C_sf"/>
</dbReference>
<dbReference type="PANTHER" id="PTHR45527">
    <property type="entry name" value="NONRIBOSOMAL PEPTIDE SYNTHETASE"/>
    <property type="match status" value="1"/>
</dbReference>
<comment type="caution">
    <text evidence="6">The sequence shown here is derived from an EMBL/GenBank/DDBJ whole genome shotgun (WGS) entry which is preliminary data.</text>
</comment>
<dbReference type="PROSITE" id="PS00455">
    <property type="entry name" value="AMP_BINDING"/>
    <property type="match status" value="2"/>
</dbReference>
<name>A0ABU5R2N7_9PSEU</name>
<dbReference type="SUPFAM" id="SSF53474">
    <property type="entry name" value="alpha/beta-Hydrolases"/>
    <property type="match status" value="1"/>
</dbReference>
<dbReference type="Gene3D" id="3.40.50.980">
    <property type="match status" value="2"/>
</dbReference>
<dbReference type="SMART" id="SM00823">
    <property type="entry name" value="PKS_PP"/>
    <property type="match status" value="2"/>
</dbReference>
<feature type="domain" description="Carrier" evidence="5">
    <location>
        <begin position="2044"/>
        <end position="2118"/>
    </location>
</feature>
<dbReference type="InterPro" id="IPR020806">
    <property type="entry name" value="PKS_PP-bd"/>
</dbReference>
<keyword evidence="2" id="KW-0596">Phosphopantetheine</keyword>
<feature type="region of interest" description="Disordered" evidence="4">
    <location>
        <begin position="28"/>
        <end position="48"/>
    </location>
</feature>